<feature type="chain" id="PRO_5032677832" evidence="7">
    <location>
        <begin position="16"/>
        <end position="62"/>
    </location>
</feature>
<dbReference type="Proteomes" id="UP000664859">
    <property type="component" value="Unassembled WGS sequence"/>
</dbReference>
<keyword evidence="9" id="KW-1185">Reference proteome</keyword>
<protein>
    <submittedName>
        <fullName evidence="8">Uncharacterized protein</fullName>
    </submittedName>
</protein>
<comment type="subcellular location">
    <subcellularLocation>
        <location evidence="1">Membrane</location>
    </subcellularLocation>
</comment>
<feature type="signal peptide" evidence="7">
    <location>
        <begin position="1"/>
        <end position="15"/>
    </location>
</feature>
<proteinExistence type="inferred from homology"/>
<keyword evidence="3 6" id="KW-0812">Transmembrane</keyword>
<comment type="similarity">
    <text evidence="2">Belongs to the CD225/Dispanin family.</text>
</comment>
<evidence type="ECO:0000256" key="6">
    <source>
        <dbReference type="SAM" id="Phobius"/>
    </source>
</evidence>
<dbReference type="OrthoDB" id="9665078at2759"/>
<name>A0A836CCW6_9STRA</name>
<reference evidence="8" key="1">
    <citation type="submission" date="2021-02" db="EMBL/GenBank/DDBJ databases">
        <title>First Annotated Genome of the Yellow-green Alga Tribonema minus.</title>
        <authorList>
            <person name="Mahan K.M."/>
        </authorList>
    </citation>
    <scope>NUCLEOTIDE SEQUENCE</scope>
    <source>
        <strain evidence="8">UTEX B ZZ1240</strain>
    </source>
</reference>
<evidence type="ECO:0000313" key="8">
    <source>
        <dbReference type="EMBL" id="KAG5180473.1"/>
    </source>
</evidence>
<dbReference type="PANTHER" id="PTHR14948:SF44">
    <property type="entry name" value="PROLINE-RICH TRANSMEMBRANE PROTEIN 1-LIKE"/>
    <property type="match status" value="1"/>
</dbReference>
<evidence type="ECO:0000256" key="5">
    <source>
        <dbReference type="ARBA" id="ARBA00023136"/>
    </source>
</evidence>
<accession>A0A836CCW6</accession>
<dbReference type="PANTHER" id="PTHR14948">
    <property type="entry name" value="NG5"/>
    <property type="match status" value="1"/>
</dbReference>
<dbReference type="InterPro" id="IPR051423">
    <property type="entry name" value="CD225/Dispanin"/>
</dbReference>
<keyword evidence="5 6" id="KW-0472">Membrane</keyword>
<evidence type="ECO:0000313" key="9">
    <source>
        <dbReference type="Proteomes" id="UP000664859"/>
    </source>
</evidence>
<evidence type="ECO:0000256" key="4">
    <source>
        <dbReference type="ARBA" id="ARBA00022989"/>
    </source>
</evidence>
<comment type="caution">
    <text evidence="8">The sequence shown here is derived from an EMBL/GenBank/DDBJ whole genome shotgun (WGS) entry which is preliminary data.</text>
</comment>
<keyword evidence="4 6" id="KW-1133">Transmembrane helix</keyword>
<gene>
    <name evidence="8" type="ORF">JKP88DRAFT_223227</name>
</gene>
<evidence type="ECO:0000256" key="2">
    <source>
        <dbReference type="ARBA" id="ARBA00006843"/>
    </source>
</evidence>
<dbReference type="Pfam" id="PF04505">
    <property type="entry name" value="CD225"/>
    <property type="match status" value="1"/>
</dbReference>
<feature type="transmembrane region" description="Helical" evidence="6">
    <location>
        <begin position="40"/>
        <end position="59"/>
    </location>
</feature>
<dbReference type="InterPro" id="IPR007593">
    <property type="entry name" value="CD225/Dispanin_fam"/>
</dbReference>
<dbReference type="AlphaFoldDB" id="A0A836CCW6"/>
<sequence>MFCFWPIGMIALACSCSVTNRWMQGDLEGAKRAGLMARNLALLAYLCGMIIIICVLATYDDY</sequence>
<keyword evidence="7" id="KW-0732">Signal</keyword>
<evidence type="ECO:0000256" key="7">
    <source>
        <dbReference type="SAM" id="SignalP"/>
    </source>
</evidence>
<dbReference type="EMBL" id="JAFCMP010000390">
    <property type="protein sequence ID" value="KAG5180473.1"/>
    <property type="molecule type" value="Genomic_DNA"/>
</dbReference>
<organism evidence="8 9">
    <name type="scientific">Tribonema minus</name>
    <dbReference type="NCBI Taxonomy" id="303371"/>
    <lineage>
        <taxon>Eukaryota</taxon>
        <taxon>Sar</taxon>
        <taxon>Stramenopiles</taxon>
        <taxon>Ochrophyta</taxon>
        <taxon>PX clade</taxon>
        <taxon>Xanthophyceae</taxon>
        <taxon>Tribonematales</taxon>
        <taxon>Tribonemataceae</taxon>
        <taxon>Tribonema</taxon>
    </lineage>
</organism>
<evidence type="ECO:0000256" key="1">
    <source>
        <dbReference type="ARBA" id="ARBA00004370"/>
    </source>
</evidence>
<evidence type="ECO:0000256" key="3">
    <source>
        <dbReference type="ARBA" id="ARBA00022692"/>
    </source>
</evidence>
<dbReference type="GO" id="GO:0016020">
    <property type="term" value="C:membrane"/>
    <property type="evidence" value="ECO:0007669"/>
    <property type="project" value="UniProtKB-SubCell"/>
</dbReference>